<evidence type="ECO:0000313" key="4">
    <source>
        <dbReference type="Proteomes" id="UP000243459"/>
    </source>
</evidence>
<protein>
    <submittedName>
        <fullName evidence="3">Uncharacterized protein</fullName>
    </submittedName>
</protein>
<name>A0A5P1ENH3_ASPOF</name>
<dbReference type="PANTHER" id="PTHR12758:SF19">
    <property type="entry name" value="APOPTOSIS INHIBITOR 5"/>
    <property type="match status" value="1"/>
</dbReference>
<feature type="compositionally biased region" description="Polar residues" evidence="2">
    <location>
        <begin position="132"/>
        <end position="143"/>
    </location>
</feature>
<keyword evidence="1" id="KW-0053">Apoptosis</keyword>
<sequence length="188" mass="20454">MLSYLYQFPEERKLDLLKTLAGCSPYATAQDSRQLLPSIVQLLKVAMKKLTQGMAEHNKAMSAAKDEETKAKVKLNQQKDTTGLRVCNNILAMTQPLHSKAPTFIGDNKIKLSWNEPAKASPASTIGAKRAASTTNGSVNNNAKKGRGFGPNQNQNVNRAFDGLSHGGGRGRGRGRSWGNRGRGRGYR</sequence>
<keyword evidence="4" id="KW-1185">Reference proteome</keyword>
<dbReference type="GO" id="GO:0003729">
    <property type="term" value="F:mRNA binding"/>
    <property type="evidence" value="ECO:0007669"/>
    <property type="project" value="TreeGrafter"/>
</dbReference>
<gene>
    <name evidence="3" type="ORF">A4U43_C06F11030</name>
</gene>
<dbReference type="OMA" id="FDIRGIT"/>
<accession>A0A5P1ENH3</accession>
<dbReference type="PANTHER" id="PTHR12758">
    <property type="entry name" value="APOPTOSIS INHIBITOR 5-RELATED"/>
    <property type="match status" value="1"/>
</dbReference>
<dbReference type="Pfam" id="PF05918">
    <property type="entry name" value="API5"/>
    <property type="match status" value="1"/>
</dbReference>
<dbReference type="AlphaFoldDB" id="A0A5P1ENH3"/>
<dbReference type="GO" id="GO:0043067">
    <property type="term" value="P:regulation of programmed cell death"/>
    <property type="evidence" value="ECO:0007669"/>
    <property type="project" value="TreeGrafter"/>
</dbReference>
<dbReference type="GO" id="GO:0005634">
    <property type="term" value="C:nucleus"/>
    <property type="evidence" value="ECO:0007669"/>
    <property type="project" value="TreeGrafter"/>
</dbReference>
<dbReference type="InterPro" id="IPR008383">
    <property type="entry name" value="API5"/>
</dbReference>
<feature type="region of interest" description="Disordered" evidence="2">
    <location>
        <begin position="118"/>
        <end position="188"/>
    </location>
</feature>
<organism evidence="3 4">
    <name type="scientific">Asparagus officinalis</name>
    <name type="common">Garden asparagus</name>
    <dbReference type="NCBI Taxonomy" id="4686"/>
    <lineage>
        <taxon>Eukaryota</taxon>
        <taxon>Viridiplantae</taxon>
        <taxon>Streptophyta</taxon>
        <taxon>Embryophyta</taxon>
        <taxon>Tracheophyta</taxon>
        <taxon>Spermatophyta</taxon>
        <taxon>Magnoliopsida</taxon>
        <taxon>Liliopsida</taxon>
        <taxon>Asparagales</taxon>
        <taxon>Asparagaceae</taxon>
        <taxon>Asparagoideae</taxon>
        <taxon>Asparagus</taxon>
    </lineage>
</organism>
<dbReference type="Proteomes" id="UP000243459">
    <property type="component" value="Chromosome 6"/>
</dbReference>
<dbReference type="EMBL" id="CM007386">
    <property type="protein sequence ID" value="ONK66697.1"/>
    <property type="molecule type" value="Genomic_DNA"/>
</dbReference>
<proteinExistence type="predicted"/>
<reference evidence="4" key="1">
    <citation type="journal article" date="2017" name="Nat. Commun.">
        <title>The asparagus genome sheds light on the origin and evolution of a young Y chromosome.</title>
        <authorList>
            <person name="Harkess A."/>
            <person name="Zhou J."/>
            <person name="Xu C."/>
            <person name="Bowers J.E."/>
            <person name="Van der Hulst R."/>
            <person name="Ayyampalayam S."/>
            <person name="Mercati F."/>
            <person name="Riccardi P."/>
            <person name="McKain M.R."/>
            <person name="Kakrana A."/>
            <person name="Tang H."/>
            <person name="Ray J."/>
            <person name="Groenendijk J."/>
            <person name="Arikit S."/>
            <person name="Mathioni S.M."/>
            <person name="Nakano M."/>
            <person name="Shan H."/>
            <person name="Telgmann-Rauber A."/>
            <person name="Kanno A."/>
            <person name="Yue Z."/>
            <person name="Chen H."/>
            <person name="Li W."/>
            <person name="Chen Y."/>
            <person name="Xu X."/>
            <person name="Zhang Y."/>
            <person name="Luo S."/>
            <person name="Chen H."/>
            <person name="Gao J."/>
            <person name="Mao Z."/>
            <person name="Pires J.C."/>
            <person name="Luo M."/>
            <person name="Kudrna D."/>
            <person name="Wing R.A."/>
            <person name="Meyers B.C."/>
            <person name="Yi K."/>
            <person name="Kong H."/>
            <person name="Lavrijsen P."/>
            <person name="Sunseri F."/>
            <person name="Falavigna A."/>
            <person name="Ye Y."/>
            <person name="Leebens-Mack J.H."/>
            <person name="Chen G."/>
        </authorList>
    </citation>
    <scope>NUCLEOTIDE SEQUENCE [LARGE SCALE GENOMIC DNA]</scope>
    <source>
        <strain evidence="4">cv. DH0086</strain>
    </source>
</reference>
<evidence type="ECO:0000256" key="1">
    <source>
        <dbReference type="ARBA" id="ARBA00022703"/>
    </source>
</evidence>
<evidence type="ECO:0000313" key="3">
    <source>
        <dbReference type="EMBL" id="ONK66697.1"/>
    </source>
</evidence>
<dbReference type="Gramene" id="ONK66697">
    <property type="protein sequence ID" value="ONK66697"/>
    <property type="gene ID" value="A4U43_C06F11030"/>
</dbReference>
<evidence type="ECO:0000256" key="2">
    <source>
        <dbReference type="SAM" id="MobiDB-lite"/>
    </source>
</evidence>